<evidence type="ECO:0000313" key="2">
    <source>
        <dbReference type="Proteomes" id="UP000830768"/>
    </source>
</evidence>
<evidence type="ECO:0000313" key="1">
    <source>
        <dbReference type="EMBL" id="UPK94587.1"/>
    </source>
</evidence>
<accession>A0ACD3Z056</accession>
<organism evidence="1 2">
    <name type="scientific">Fusarium solani subsp. cucurbitae</name>
    <name type="common">Neocosmosporum cucurbitae</name>
    <dbReference type="NCBI Taxonomy" id="2747967"/>
    <lineage>
        <taxon>Eukaryota</taxon>
        <taxon>Fungi</taxon>
        <taxon>Dikarya</taxon>
        <taxon>Ascomycota</taxon>
        <taxon>Pezizomycotina</taxon>
        <taxon>Sordariomycetes</taxon>
        <taxon>Hypocreomycetidae</taxon>
        <taxon>Hypocreales</taxon>
        <taxon>Nectriaceae</taxon>
        <taxon>Fusarium</taxon>
        <taxon>Fusarium solani species complex</taxon>
    </lineage>
</organism>
<reference evidence="1" key="1">
    <citation type="submission" date="2021-11" db="EMBL/GenBank/DDBJ databases">
        <title>Fusarium solani-melongenae Genome sequencing and assembly.</title>
        <authorList>
            <person name="Xie S."/>
            <person name="Huang L."/>
            <person name="Zhang X."/>
        </authorList>
    </citation>
    <scope>NUCLEOTIDE SEQUENCE</scope>
    <source>
        <strain evidence="1">CRI 24-3</strain>
    </source>
</reference>
<dbReference type="EMBL" id="CP090033">
    <property type="protein sequence ID" value="UPK94587.1"/>
    <property type="molecule type" value="Genomic_DNA"/>
</dbReference>
<gene>
    <name evidence="1" type="ORF">LCI18_005522</name>
</gene>
<name>A0ACD3Z056_FUSSC</name>
<dbReference type="Proteomes" id="UP000830768">
    <property type="component" value="Chromosome 4"/>
</dbReference>
<sequence>MLLPSEHGLTPYPSRPAAGLGQSTMPSGSVEITFAPSKRALETFRHGKAADLMDEFKDWPRYDPKTAPGGLIDLSGAENRLMEDWVARYVDDEMRGLQVAACLSYGAMFGSPGLRKNMAAFFNRYFNPRVPIMSDDILATNGVTSLIELVAWTICDPGEAILYLTPTFFMLDYDLSSRTDVITLPVTTSGLADPFGATGADELVQVLEMAANAAELSRVVRCRALVICNPSNPQGRCYASETLQKMADWCTIRGMHLVADEIYAMSQVEAYSDGHLQLDRFSSVLSIPGGHGPLQNVHSLYGMSKDFGMGGLRAGFLVTRNKLLRKAASRVTWFTWVTKFSDLFITQFMSRLDLVNDYLVEYHIRLAAAYNRTMSALNLHRIPFQPGNAGLFIFIDLSQWLRYFRGSHTTMSTTIAARYVPGQPSREIQLCKWLAGGGVFINPGEFAGSDRPGLYRLVFTGHQDAVVQGIKRLCNALNKLESSRSSLA</sequence>
<protein>
    <submittedName>
        <fullName evidence="1">Uncharacterized protein</fullName>
    </submittedName>
</protein>
<keyword evidence="2" id="KW-1185">Reference proteome</keyword>
<proteinExistence type="predicted"/>